<proteinExistence type="predicted"/>
<feature type="domain" description="FHA" evidence="2">
    <location>
        <begin position="127"/>
        <end position="177"/>
    </location>
</feature>
<dbReference type="InterPro" id="IPR008984">
    <property type="entry name" value="SMAD_FHA_dom_sf"/>
</dbReference>
<dbReference type="Proteomes" id="UP000597444">
    <property type="component" value="Unassembled WGS sequence"/>
</dbReference>
<dbReference type="PROSITE" id="PS50006">
    <property type="entry name" value="FHA_DOMAIN"/>
    <property type="match status" value="1"/>
</dbReference>
<dbReference type="SUPFAM" id="SSF49879">
    <property type="entry name" value="SMAD/FHA domain"/>
    <property type="match status" value="1"/>
</dbReference>
<dbReference type="InterPro" id="IPR050923">
    <property type="entry name" value="Cell_Proc_Reg/RNA_Proc"/>
</dbReference>
<name>A0A8J3N104_9CHLR</name>
<dbReference type="PANTHER" id="PTHR23308">
    <property type="entry name" value="NUCLEAR INHIBITOR OF PROTEIN PHOSPHATASE-1"/>
    <property type="match status" value="1"/>
</dbReference>
<feature type="region of interest" description="Disordered" evidence="1">
    <location>
        <begin position="319"/>
        <end position="362"/>
    </location>
</feature>
<evidence type="ECO:0000256" key="1">
    <source>
        <dbReference type="SAM" id="MobiDB-lite"/>
    </source>
</evidence>
<evidence type="ECO:0000259" key="2">
    <source>
        <dbReference type="PROSITE" id="PS50006"/>
    </source>
</evidence>
<accession>A0A8J3N104</accession>
<feature type="region of interest" description="Disordered" evidence="1">
    <location>
        <begin position="55"/>
        <end position="102"/>
    </location>
</feature>
<dbReference type="CDD" id="cd00060">
    <property type="entry name" value="FHA"/>
    <property type="match status" value="1"/>
</dbReference>
<dbReference type="SMART" id="SM00240">
    <property type="entry name" value="FHA"/>
    <property type="match status" value="1"/>
</dbReference>
<gene>
    <name evidence="3" type="ORF">KSF_021110</name>
</gene>
<keyword evidence="4" id="KW-1185">Reference proteome</keyword>
<protein>
    <recommendedName>
        <fullName evidence="2">FHA domain-containing protein</fullName>
    </recommendedName>
</protein>
<comment type="caution">
    <text evidence="3">The sequence shown here is derived from an EMBL/GenBank/DDBJ whole genome shotgun (WGS) entry which is preliminary data.</text>
</comment>
<feature type="region of interest" description="Disordered" evidence="1">
    <location>
        <begin position="232"/>
        <end position="256"/>
    </location>
</feature>
<dbReference type="Pfam" id="PF00498">
    <property type="entry name" value="FHA"/>
    <property type="match status" value="1"/>
</dbReference>
<feature type="compositionally biased region" description="Pro residues" evidence="1">
    <location>
        <begin position="324"/>
        <end position="345"/>
    </location>
</feature>
<evidence type="ECO:0000313" key="4">
    <source>
        <dbReference type="Proteomes" id="UP000597444"/>
    </source>
</evidence>
<dbReference type="Gene3D" id="2.60.200.20">
    <property type="match status" value="1"/>
</dbReference>
<dbReference type="EMBL" id="BNJK01000001">
    <property type="protein sequence ID" value="GHO92063.1"/>
    <property type="molecule type" value="Genomic_DNA"/>
</dbReference>
<sequence>MGNCPFCGAETRPGDNFCLNCGNRLLSATPSASPQQQAQPIVGDATLAAPDNWGAAVSQEGGTTPASGWGSDDSATVAAGNDQATRRPDSAGAAPASGDNIEQPARFILRSESGEVLQEYPLDKSEVVVGRAPSSDILLSKDKLTSRRHATIRYENGQYLLRDERSANGTFVNGQQIEEGVPRILQDGDHVGIGEHELIFRAFESPATSLEELQTVMVPFDHEEKTFRTQPDDLATVPSSDDFGTRPVDVPEEEQPAPAPIAFPPVPATPLAVEPAVASLGNGFLAASAPVSSSYEDVPSTPAPPPVVPVSVPVNTPVASSAPLTPPPPPPPTPVVEPVSPPPPVYQEYTPERSSSASSSSDVTFNRLTSLSQPSLPDLTNLIAALSSLDGQITTLQQQFNATQDAMRNHEAELNQTASQLRSGIRRVSERMDNTIADVARSREALAWADLLQLMEDVMNNPRDIEYVTKLARKARELNKVFQIHQNVLNAMAECNSLLRSMIGEDK</sequence>
<dbReference type="InterPro" id="IPR000253">
    <property type="entry name" value="FHA_dom"/>
</dbReference>
<dbReference type="RefSeq" id="WP_220202922.1">
    <property type="nucleotide sequence ID" value="NZ_BNJK01000001.1"/>
</dbReference>
<reference evidence="3" key="1">
    <citation type="submission" date="2020-10" db="EMBL/GenBank/DDBJ databases">
        <title>Taxonomic study of unclassified bacteria belonging to the class Ktedonobacteria.</title>
        <authorList>
            <person name="Yabe S."/>
            <person name="Wang C.M."/>
            <person name="Zheng Y."/>
            <person name="Sakai Y."/>
            <person name="Cavaletti L."/>
            <person name="Monciardini P."/>
            <person name="Donadio S."/>
        </authorList>
    </citation>
    <scope>NUCLEOTIDE SEQUENCE</scope>
    <source>
        <strain evidence="3">ID150040</strain>
    </source>
</reference>
<dbReference type="AlphaFoldDB" id="A0A8J3N104"/>
<evidence type="ECO:0000313" key="3">
    <source>
        <dbReference type="EMBL" id="GHO92063.1"/>
    </source>
</evidence>
<organism evidence="3 4">
    <name type="scientific">Reticulibacter mediterranei</name>
    <dbReference type="NCBI Taxonomy" id="2778369"/>
    <lineage>
        <taxon>Bacteria</taxon>
        <taxon>Bacillati</taxon>
        <taxon>Chloroflexota</taxon>
        <taxon>Ktedonobacteria</taxon>
        <taxon>Ktedonobacterales</taxon>
        <taxon>Reticulibacteraceae</taxon>
        <taxon>Reticulibacter</taxon>
    </lineage>
</organism>